<dbReference type="InterPro" id="IPR001789">
    <property type="entry name" value="Sig_transdc_resp-reg_receiver"/>
</dbReference>
<keyword evidence="2" id="KW-0175">Coiled coil</keyword>
<feature type="modified residue" description="4-aspartylphosphate" evidence="1">
    <location>
        <position position="61"/>
    </location>
</feature>
<dbReference type="PANTHER" id="PTHR45138:SF9">
    <property type="entry name" value="DIGUANYLATE CYCLASE DGCM-RELATED"/>
    <property type="match status" value="1"/>
</dbReference>
<protein>
    <submittedName>
        <fullName evidence="5">Response regulator receiver modulated diguanylate cyclase</fullName>
    </submittedName>
</protein>
<dbReference type="NCBIfam" id="TIGR00254">
    <property type="entry name" value="GGDEF"/>
    <property type="match status" value="1"/>
</dbReference>
<evidence type="ECO:0000259" key="3">
    <source>
        <dbReference type="PROSITE" id="PS50110"/>
    </source>
</evidence>
<feature type="domain" description="Response regulatory" evidence="3">
    <location>
        <begin position="12"/>
        <end position="128"/>
    </location>
</feature>
<keyword evidence="6" id="KW-1185">Reference proteome</keyword>
<dbReference type="OrthoDB" id="453368at2"/>
<reference evidence="5" key="1">
    <citation type="submission" date="2019-10" db="EMBL/GenBank/DDBJ databases">
        <authorList>
            <consortium name="Genoscope - CEA"/>
            <person name="William W."/>
        </authorList>
    </citation>
    <scope>NUCLEOTIDE SEQUENCE [LARGE SCALE GENOMIC DNA]</scope>
    <source>
        <strain evidence="5">BBR_PRJEB10994</strain>
    </source>
</reference>
<gene>
    <name evidence="5" type="ORF">PL9631_320018</name>
</gene>
<dbReference type="InterPro" id="IPR050469">
    <property type="entry name" value="Diguanylate_Cyclase"/>
</dbReference>
<dbReference type="GO" id="GO:0005886">
    <property type="term" value="C:plasma membrane"/>
    <property type="evidence" value="ECO:0007669"/>
    <property type="project" value="TreeGrafter"/>
</dbReference>
<dbReference type="GO" id="GO:0043709">
    <property type="term" value="P:cell adhesion involved in single-species biofilm formation"/>
    <property type="evidence" value="ECO:0007669"/>
    <property type="project" value="TreeGrafter"/>
</dbReference>
<dbReference type="PROSITE" id="PS50110">
    <property type="entry name" value="RESPONSE_REGULATORY"/>
    <property type="match status" value="1"/>
</dbReference>
<dbReference type="GO" id="GO:0052621">
    <property type="term" value="F:diguanylate cyclase activity"/>
    <property type="evidence" value="ECO:0007669"/>
    <property type="project" value="TreeGrafter"/>
</dbReference>
<dbReference type="InterPro" id="IPR029787">
    <property type="entry name" value="Nucleotide_cyclase"/>
</dbReference>
<dbReference type="SUPFAM" id="SSF55785">
    <property type="entry name" value="PYP-like sensor domain (PAS domain)"/>
    <property type="match status" value="1"/>
</dbReference>
<dbReference type="FunFam" id="3.30.70.270:FF:000001">
    <property type="entry name" value="Diguanylate cyclase domain protein"/>
    <property type="match status" value="1"/>
</dbReference>
<dbReference type="InterPro" id="IPR000160">
    <property type="entry name" value="GGDEF_dom"/>
</dbReference>
<dbReference type="SUPFAM" id="SSF55073">
    <property type="entry name" value="Nucleotide cyclase"/>
    <property type="match status" value="1"/>
</dbReference>
<dbReference type="Gene3D" id="3.30.70.270">
    <property type="match status" value="1"/>
</dbReference>
<dbReference type="Pfam" id="PF00072">
    <property type="entry name" value="Response_reg"/>
    <property type="match status" value="1"/>
</dbReference>
<dbReference type="AlphaFoldDB" id="A0A7Z9DZ79"/>
<dbReference type="RefSeq" id="WP_083617068.1">
    <property type="nucleotide sequence ID" value="NZ_LR734998.1"/>
</dbReference>
<evidence type="ECO:0000259" key="4">
    <source>
        <dbReference type="PROSITE" id="PS50887"/>
    </source>
</evidence>
<dbReference type="Gene3D" id="3.30.450.20">
    <property type="entry name" value="PAS domain"/>
    <property type="match status" value="1"/>
</dbReference>
<dbReference type="PROSITE" id="PS50887">
    <property type="entry name" value="GGDEF"/>
    <property type="match status" value="1"/>
</dbReference>
<dbReference type="SMART" id="SM00448">
    <property type="entry name" value="REC"/>
    <property type="match status" value="1"/>
</dbReference>
<evidence type="ECO:0000313" key="5">
    <source>
        <dbReference type="EMBL" id="VXD17230.1"/>
    </source>
</evidence>
<dbReference type="SMART" id="SM00267">
    <property type="entry name" value="GGDEF"/>
    <property type="match status" value="1"/>
</dbReference>
<feature type="coiled-coil region" evidence="2">
    <location>
        <begin position="146"/>
        <end position="173"/>
    </location>
</feature>
<sequence>MNIREKKQYSGGILIIDDKLENLKVLSEMLKHQGYKIRQAINGTSGLRAIHSAPPDLILLDIKMPDMDGYEVCQQLKSDPQTEEIPIIFISGLNEVLDKVKAFELGGVDYISKPFQVEEVIARIKTQFTIQRQKNQLQAEIQYRQAQEHRLKIEIQQRLVKEQELQAEIIRRKETEEILYQSRALIQSVLNTSMDGIAAFQSVRDPTNGEIMDFRCLVINPIIGQILSRDRYNLQGKIILKKILKKIDINLFKKFVNLVETGVPLIEDIFYKGKNNQGWYHFIAVKLGDGFSVAIRDITERKQMEIDLSRLARLDGLTQIANRHCFEQFLNQEWLRNKQEKQPISLILCDVDYFKAYNDTYGHLEGDDCLKKVAKAIDQVIQSPGNLLARYGGEEFVVIMTQTRLVEALQIATQIQTAIRELNIPHSQSQVSDLLTLSLGISTLIPTKENSIQVLIKRADEALYEAKQKGRNRIITKVN</sequence>
<dbReference type="GO" id="GO:0000160">
    <property type="term" value="P:phosphorelay signal transduction system"/>
    <property type="evidence" value="ECO:0007669"/>
    <property type="project" value="InterPro"/>
</dbReference>
<organism evidence="5 6">
    <name type="scientific">Planktothrix paucivesiculata PCC 9631</name>
    <dbReference type="NCBI Taxonomy" id="671071"/>
    <lineage>
        <taxon>Bacteria</taxon>
        <taxon>Bacillati</taxon>
        <taxon>Cyanobacteriota</taxon>
        <taxon>Cyanophyceae</taxon>
        <taxon>Oscillatoriophycideae</taxon>
        <taxon>Oscillatoriales</taxon>
        <taxon>Microcoleaceae</taxon>
        <taxon>Planktothrix</taxon>
    </lineage>
</organism>
<name>A0A7Z9DZ79_9CYAN</name>
<dbReference type="InterPro" id="IPR011006">
    <property type="entry name" value="CheY-like_superfamily"/>
</dbReference>
<feature type="domain" description="GGDEF" evidence="4">
    <location>
        <begin position="342"/>
        <end position="479"/>
    </location>
</feature>
<dbReference type="Pfam" id="PF00990">
    <property type="entry name" value="GGDEF"/>
    <property type="match status" value="1"/>
</dbReference>
<proteinExistence type="predicted"/>
<dbReference type="InterPro" id="IPR035965">
    <property type="entry name" value="PAS-like_dom_sf"/>
</dbReference>
<comment type="caution">
    <text evidence="5">The sequence shown here is derived from an EMBL/GenBank/DDBJ whole genome shotgun (WGS) entry which is preliminary data.</text>
</comment>
<evidence type="ECO:0000256" key="2">
    <source>
        <dbReference type="SAM" id="Coils"/>
    </source>
</evidence>
<dbReference type="SUPFAM" id="SSF52172">
    <property type="entry name" value="CheY-like"/>
    <property type="match status" value="1"/>
</dbReference>
<dbReference type="EMBL" id="CZCS02000171">
    <property type="protein sequence ID" value="VXD17230.1"/>
    <property type="molecule type" value="Genomic_DNA"/>
</dbReference>
<dbReference type="PANTHER" id="PTHR45138">
    <property type="entry name" value="REGULATORY COMPONENTS OF SENSORY TRANSDUCTION SYSTEM"/>
    <property type="match status" value="1"/>
</dbReference>
<dbReference type="Proteomes" id="UP000182190">
    <property type="component" value="Unassembled WGS sequence"/>
</dbReference>
<dbReference type="GO" id="GO:1902201">
    <property type="term" value="P:negative regulation of bacterial-type flagellum-dependent cell motility"/>
    <property type="evidence" value="ECO:0007669"/>
    <property type="project" value="TreeGrafter"/>
</dbReference>
<keyword evidence="1" id="KW-0597">Phosphoprotein</keyword>
<dbReference type="Gene3D" id="3.40.50.2300">
    <property type="match status" value="1"/>
</dbReference>
<evidence type="ECO:0000256" key="1">
    <source>
        <dbReference type="PROSITE-ProRule" id="PRU00169"/>
    </source>
</evidence>
<evidence type="ECO:0000313" key="6">
    <source>
        <dbReference type="Proteomes" id="UP000182190"/>
    </source>
</evidence>
<dbReference type="CDD" id="cd01949">
    <property type="entry name" value="GGDEF"/>
    <property type="match status" value="1"/>
</dbReference>
<dbReference type="InterPro" id="IPR043128">
    <property type="entry name" value="Rev_trsase/Diguanyl_cyclase"/>
</dbReference>
<dbReference type="CDD" id="cd19920">
    <property type="entry name" value="REC_PA4781-like"/>
    <property type="match status" value="1"/>
</dbReference>
<accession>A0A7Z9DZ79</accession>